<organism evidence="1">
    <name type="scientific">Bartonella rochalimae ATCC BAA-1498</name>
    <dbReference type="NCBI Taxonomy" id="685782"/>
    <lineage>
        <taxon>Bacteria</taxon>
        <taxon>Pseudomonadati</taxon>
        <taxon>Pseudomonadota</taxon>
        <taxon>Alphaproteobacteria</taxon>
        <taxon>Hyphomicrobiales</taxon>
        <taxon>Bartonellaceae</taxon>
        <taxon>Bartonella</taxon>
    </lineage>
</organism>
<gene>
    <name evidence="1" type="ORF">BARRO_50242</name>
</gene>
<evidence type="ECO:0000313" key="1">
    <source>
        <dbReference type="EMBL" id="CBI77893.1"/>
    </source>
</evidence>
<sequence length="38" mass="4777">MNMNYIIIWIFNVYNSNKKDLFLIIILDNYKYILKNNY</sequence>
<name>E6YLZ1_9HYPH</name>
<accession>E6YLZ1</accession>
<proteinExistence type="predicted"/>
<dbReference type="EMBL" id="FN645459">
    <property type="protein sequence ID" value="CBI77893.1"/>
    <property type="molecule type" value="Genomic_DNA"/>
</dbReference>
<dbReference type="AlphaFoldDB" id="E6YLZ1"/>
<protein>
    <submittedName>
        <fullName evidence="1">Uncharacterized protein</fullName>
    </submittedName>
</protein>
<reference evidence="1" key="1">
    <citation type="journal article" date="2011" name="PLoS Genet.">
        <title>Parallel evolution of a type IV secretion system in radiating lineages of the host-restricted bacterial pathogen Bartonella.</title>
        <authorList>
            <person name="Engel P."/>
            <person name="Salzburger W."/>
            <person name="Liesch M."/>
            <person name="Chang C.C."/>
            <person name="Maruyama S."/>
            <person name="Lanz C."/>
            <person name="Calteau A."/>
            <person name="Lajus A."/>
            <person name="Medigue C."/>
            <person name="Schuster S.C."/>
            <person name="Dehio C."/>
        </authorList>
    </citation>
    <scope>NUCLEOTIDE SEQUENCE</scope>
    <source>
        <strain evidence="1">ATCC BAA-1498</strain>
    </source>
</reference>